<accession>A0A6M0RQQ5</accession>
<comment type="caution">
    <text evidence="2">The sequence shown here is derived from an EMBL/GenBank/DDBJ whole genome shotgun (WGS) entry which is preliminary data.</text>
</comment>
<dbReference type="EMBL" id="QXHD01000004">
    <property type="protein sequence ID" value="NEZ58585.1"/>
    <property type="molecule type" value="Genomic_DNA"/>
</dbReference>
<organism evidence="2 3">
    <name type="scientific">Adonisia turfae CCMR0081</name>
    <dbReference type="NCBI Taxonomy" id="2292702"/>
    <lineage>
        <taxon>Bacteria</taxon>
        <taxon>Bacillati</taxon>
        <taxon>Cyanobacteriota</taxon>
        <taxon>Adonisia</taxon>
        <taxon>Adonisia turfae</taxon>
    </lineage>
</organism>
<dbReference type="AlphaFoldDB" id="A0A6M0RQQ5"/>
<protein>
    <submittedName>
        <fullName evidence="2">TIGR03985 family CRISPR-associated protein</fullName>
    </submittedName>
</protein>
<proteinExistence type="predicted"/>
<gene>
    <name evidence="2" type="ORF">DXZ20_23640</name>
</gene>
<dbReference type="Proteomes" id="UP000481033">
    <property type="component" value="Unassembled WGS sequence"/>
</dbReference>
<keyword evidence="3" id="KW-1185">Reference proteome</keyword>
<name>A0A6M0RQQ5_9CYAN</name>
<reference evidence="2 3" key="1">
    <citation type="journal article" date="2020" name="Microb. Ecol.">
        <title>Ecogenomics of the Marine Benthic Filamentous Cyanobacterium Adonisia.</title>
        <authorList>
            <person name="Walter J.M."/>
            <person name="Coutinho F.H."/>
            <person name="Leomil L."/>
            <person name="Hargreaves P.I."/>
            <person name="Campeao M.E."/>
            <person name="Vieira V.V."/>
            <person name="Silva B.S."/>
            <person name="Fistarol G.O."/>
            <person name="Salomon P.S."/>
            <person name="Sawabe T."/>
            <person name="Mino S."/>
            <person name="Hosokawa M."/>
            <person name="Miyashita H."/>
            <person name="Maruyama F."/>
            <person name="van Verk M.C."/>
            <person name="Dutilh B.E."/>
            <person name="Thompson C.C."/>
            <person name="Thompson F.L."/>
        </authorList>
    </citation>
    <scope>NUCLEOTIDE SEQUENCE [LARGE SCALE GENOMIC DNA]</scope>
    <source>
        <strain evidence="2 3">CCMR0081</strain>
    </source>
</reference>
<evidence type="ECO:0000259" key="1">
    <source>
        <dbReference type="Pfam" id="PF13280"/>
    </source>
</evidence>
<dbReference type="NCBIfam" id="TIGR03985">
    <property type="entry name" value="TIGR03985 family CRISPR-associated protein"/>
    <property type="match status" value="1"/>
</dbReference>
<dbReference type="InterPro" id="IPR026881">
    <property type="entry name" value="WYL_dom"/>
</dbReference>
<sequence length="509" mass="58730">MWILFTTNLVIWFPLANYAYTLEEGASKPAFAKVVMVFNYLPTPELLHELAKGRLADRLLRAVRLWVLLHQLYGPDAWAQQLPQPFRYGDLRTLLFAPSHGRSETAKVPELTAHCDLDCCCQRSLATWLMDSDPAFSLIDWQQQIMCLSHLPKAAIDTALAACPFATVHRSIRNDLSHLADLGWLAGESKGRFRTLEPHHWPQLQMQAPMPLGNLSVAQTWEVLRSLESISFVQPNLNVIVQSLWEQLTSQQSVTTVEPERRIFIHLDYILSEAMQEQVDTLQEQIEQLWRSGGGVIQFNYWRSPEDTVPITVYPVCLHYSRRAKYLSAYGDDPTGVFGWHNYRLDRITSSRLTVFVWGDPQVPESLRAMRRMGQLPTSENVNAALDQAWGFNFYLPRRLLIMRFPSEFARWYVEQTERHSTFQPVDYQALPGLIKQAIGDSDEQATVLDILARRNPQDAYYRAWIRLGDINIVMRLRDWRPKGEVIAPLALRQRMQAEVDAELRHYQG</sequence>
<dbReference type="InterPro" id="IPR023816">
    <property type="entry name" value="CRISPR-assoc_CYA0889"/>
</dbReference>
<evidence type="ECO:0000313" key="3">
    <source>
        <dbReference type="Proteomes" id="UP000481033"/>
    </source>
</evidence>
<feature type="domain" description="WYL" evidence="1">
    <location>
        <begin position="296"/>
        <end position="351"/>
    </location>
</feature>
<evidence type="ECO:0000313" key="2">
    <source>
        <dbReference type="EMBL" id="NEZ58585.1"/>
    </source>
</evidence>
<dbReference type="Pfam" id="PF13280">
    <property type="entry name" value="WYL"/>
    <property type="match status" value="1"/>
</dbReference>